<organism evidence="2 3">
    <name type="scientific">Engelhardtia mirabilis</name>
    <dbReference type="NCBI Taxonomy" id="2528011"/>
    <lineage>
        <taxon>Bacteria</taxon>
        <taxon>Pseudomonadati</taxon>
        <taxon>Planctomycetota</taxon>
        <taxon>Planctomycetia</taxon>
        <taxon>Planctomycetia incertae sedis</taxon>
        <taxon>Engelhardtia</taxon>
    </lineage>
</organism>
<dbReference type="InterPro" id="IPR055876">
    <property type="entry name" value="DUF7453"/>
</dbReference>
<name>A0A518BF66_9BACT</name>
<sequence length="560" mass="58092" precursor="true">MQRQLRFAALPISSLLFASPALAQSFDVTQLSIKGDDIPGVGLLTRLDNLETNNAKVAWSEWDTDNADTDADQVVLRDGVLYLREGDAVPSPANAVIDSFDSIQANDAGDLSFNLFLGGTGVGTGTDSGIYVDFGAGLVLVTQEGDLVPGFAGGATWQGFFETRINNARQVLVIGTLDDPTIGTGTIDDAMVRYDLDAAGAVTSTTVVYSEGVPYIGGIDPIETLESGAHELAFNDAGQVLFAGNTTGDANFDDFIAIDGVPIAVEGGGTPIAGRSWSSLASPEVDLNNSGSYIYSGTLDGDTATDLLIVVDGAKFRQEGDAVPVVGLEAFSFTTFGSGPLLLNDMGEVLWYGDWDDADTNIDSGLFLDDELLVQEGVTTIGGIIVDTVRGVQDGYAMSDDGQSILAELILVGNIDVLVEITRSGEVTVLSSCVANDGLLSVVSGGPKIGQNIDFAMDQSPYPVALCSLYLSPGIWPGGGPCGLLFPGVGEVSIDIISPALTNLAMPLYAGAPSVGSFPVPANPVLVGVTLFFQGLFVDAALTDPEPLRLTNGLAVTFGS</sequence>
<dbReference type="AlphaFoldDB" id="A0A518BF66"/>
<accession>A0A518BF66</accession>
<evidence type="ECO:0000313" key="2">
    <source>
        <dbReference type="EMBL" id="QDU65602.1"/>
    </source>
</evidence>
<dbReference type="EMBL" id="CP036287">
    <property type="protein sequence ID" value="QDU65602.1"/>
    <property type="molecule type" value="Genomic_DNA"/>
</dbReference>
<proteinExistence type="predicted"/>
<protein>
    <submittedName>
        <fullName evidence="2">Uncharacterized protein</fullName>
    </submittedName>
</protein>
<dbReference type="KEGG" id="pbap:Pla133_06670"/>
<keyword evidence="3" id="KW-1185">Reference proteome</keyword>
<reference evidence="2 3" key="1">
    <citation type="submission" date="2019-02" db="EMBL/GenBank/DDBJ databases">
        <title>Deep-cultivation of Planctomycetes and their phenomic and genomic characterization uncovers novel biology.</title>
        <authorList>
            <person name="Wiegand S."/>
            <person name="Jogler M."/>
            <person name="Boedeker C."/>
            <person name="Pinto D."/>
            <person name="Vollmers J."/>
            <person name="Rivas-Marin E."/>
            <person name="Kohn T."/>
            <person name="Peeters S.H."/>
            <person name="Heuer A."/>
            <person name="Rast P."/>
            <person name="Oberbeckmann S."/>
            <person name="Bunk B."/>
            <person name="Jeske O."/>
            <person name="Meyerdierks A."/>
            <person name="Storesund J.E."/>
            <person name="Kallscheuer N."/>
            <person name="Luecker S."/>
            <person name="Lage O.M."/>
            <person name="Pohl T."/>
            <person name="Merkel B.J."/>
            <person name="Hornburger P."/>
            <person name="Mueller R.-W."/>
            <person name="Bruemmer F."/>
            <person name="Labrenz M."/>
            <person name="Spormann A.M."/>
            <person name="Op den Camp H."/>
            <person name="Overmann J."/>
            <person name="Amann R."/>
            <person name="Jetten M.S.M."/>
            <person name="Mascher T."/>
            <person name="Medema M.H."/>
            <person name="Devos D.P."/>
            <person name="Kaster A.-K."/>
            <person name="Ovreas L."/>
            <person name="Rohde M."/>
            <person name="Galperin M.Y."/>
            <person name="Jogler C."/>
        </authorList>
    </citation>
    <scope>NUCLEOTIDE SEQUENCE [LARGE SCALE GENOMIC DNA]</scope>
    <source>
        <strain evidence="2 3">Pla133</strain>
    </source>
</reference>
<keyword evidence="1" id="KW-0732">Signal</keyword>
<feature type="chain" id="PRO_5021765792" evidence="1">
    <location>
        <begin position="24"/>
        <end position="560"/>
    </location>
</feature>
<gene>
    <name evidence="2" type="ORF">Pla133_06670</name>
</gene>
<dbReference type="Pfam" id="PF24251">
    <property type="entry name" value="DUF7453"/>
    <property type="match status" value="1"/>
</dbReference>
<dbReference type="Proteomes" id="UP000316921">
    <property type="component" value="Chromosome"/>
</dbReference>
<evidence type="ECO:0000256" key="1">
    <source>
        <dbReference type="SAM" id="SignalP"/>
    </source>
</evidence>
<feature type="signal peptide" evidence="1">
    <location>
        <begin position="1"/>
        <end position="23"/>
    </location>
</feature>
<dbReference type="RefSeq" id="WP_145062378.1">
    <property type="nucleotide sequence ID" value="NZ_CP036287.1"/>
</dbReference>
<evidence type="ECO:0000313" key="3">
    <source>
        <dbReference type="Proteomes" id="UP000316921"/>
    </source>
</evidence>
<dbReference type="NCBIfam" id="TIGR05002">
    <property type="entry name" value="NxxGxxAF_repeat"/>
    <property type="match status" value="1"/>
</dbReference>